<protein>
    <submittedName>
        <fullName evidence="1">Accessory Sec system asp1</fullName>
    </submittedName>
</protein>
<proteinExistence type="predicted"/>
<accession>A0A380FX09</accession>
<name>A0A380FX09_9STAP</name>
<dbReference type="Pfam" id="PF16993">
    <property type="entry name" value="Asp1"/>
    <property type="match status" value="1"/>
</dbReference>
<evidence type="ECO:0000313" key="1">
    <source>
        <dbReference type="EMBL" id="SUM42786.1"/>
    </source>
</evidence>
<reference evidence="1 2" key="1">
    <citation type="submission" date="2018-06" db="EMBL/GenBank/DDBJ databases">
        <authorList>
            <consortium name="Pathogen Informatics"/>
            <person name="Doyle S."/>
        </authorList>
    </citation>
    <scope>NUCLEOTIDE SEQUENCE [LARGE SCALE GENOMIC DNA]</scope>
    <source>
        <strain evidence="1 2">NCTC13830</strain>
    </source>
</reference>
<sequence length="522" mass="61456">MKQFIPAWYDSTNWWDSTLEPFYNKKRVTEFDDMVSLLSMYRKNEESFATLILNYQPMLRLFLHRHQLYEVDYWSLFDVIQGAQNMTPQAIDYRDLAWPEDTEFMYTPFQVIAIIATNTYSKIIFSQEGYLLWIEDFENELLKRKFIFDDRGFISSIESYDASGTLTNRDYLNVSGSTIMRQNFNTQKVTIMTESHVHFQKTEYNNMDELIREKLSDFNDNNLKNEDKLIVATDERHNDLLNEVFQVENICYSLFTPRNRHINDELLKSITTANQCVVDTQENEIKVDAFVTKNPQAQPFNFMRITPFEAQMLPNISSQLYETNIGAWIDGLEDNVLRQLITQLTQYIYHHEKTKILLMTKASEHEIAQWLKDEIQKINDSLNTENEELSLEVRDILETELEEIEAIKIISVPFEEDLMKAMSHLRIVVDLNQEPDLYLQISSISAGIPQINKRQTDYVDHKLNGLIIDNIEQLHKALDYFLLNLKNWNYSFAHSIKLSDNFSSKFIIQQLDSLIEGEIYGA</sequence>
<dbReference type="RefSeq" id="WP_103297602.1">
    <property type="nucleotide sequence ID" value="NZ_PPQT01000027.1"/>
</dbReference>
<dbReference type="GO" id="GO:0015031">
    <property type="term" value="P:protein transport"/>
    <property type="evidence" value="ECO:0007669"/>
    <property type="project" value="InterPro"/>
</dbReference>
<organism evidence="1 2">
    <name type="scientific">Staphylococcus petrasii</name>
    <dbReference type="NCBI Taxonomy" id="1276936"/>
    <lineage>
        <taxon>Bacteria</taxon>
        <taxon>Bacillati</taxon>
        <taxon>Bacillota</taxon>
        <taxon>Bacilli</taxon>
        <taxon>Bacillales</taxon>
        <taxon>Staphylococcaceae</taxon>
        <taxon>Staphylococcus</taxon>
    </lineage>
</organism>
<dbReference type="EMBL" id="UHDO01000001">
    <property type="protein sequence ID" value="SUM42786.1"/>
    <property type="molecule type" value="Genomic_DNA"/>
</dbReference>
<evidence type="ECO:0000313" key="2">
    <source>
        <dbReference type="Proteomes" id="UP000254047"/>
    </source>
</evidence>
<dbReference type="AlphaFoldDB" id="A0A380FX09"/>
<gene>
    <name evidence="1" type="ORF">NCTC13830_00308</name>
</gene>
<dbReference type="NCBIfam" id="TIGR03713">
    <property type="entry name" value="acc_sec_asp1"/>
    <property type="match status" value="1"/>
</dbReference>
<dbReference type="InterPro" id="IPR022372">
    <property type="entry name" value="Accessory_SS_Asp1"/>
</dbReference>
<dbReference type="Proteomes" id="UP000254047">
    <property type="component" value="Unassembled WGS sequence"/>
</dbReference>
<dbReference type="OrthoDB" id="9767875at2"/>